<dbReference type="PANTHER" id="PTHR31466">
    <property type="entry name" value="GENE 5591-RELATED"/>
    <property type="match status" value="1"/>
</dbReference>
<reference evidence="1" key="2">
    <citation type="submission" date="2025-09" db="UniProtKB">
        <authorList>
            <consortium name="Ensembl"/>
        </authorList>
    </citation>
    <scope>IDENTIFICATION</scope>
</reference>
<dbReference type="Proteomes" id="UP000694564">
    <property type="component" value="Chromosome 14"/>
</dbReference>
<protein>
    <submittedName>
        <fullName evidence="1">Uncharacterized protein</fullName>
    </submittedName>
</protein>
<evidence type="ECO:0000313" key="1">
    <source>
        <dbReference type="Ensembl" id="ENSSVLP00005027629.1"/>
    </source>
</evidence>
<dbReference type="OrthoDB" id="9635008at2759"/>
<proteinExistence type="predicted"/>
<accession>A0A8D2DRG2</accession>
<organism evidence="1 2">
    <name type="scientific">Sciurus vulgaris</name>
    <name type="common">Eurasian red squirrel</name>
    <dbReference type="NCBI Taxonomy" id="55149"/>
    <lineage>
        <taxon>Eukaryota</taxon>
        <taxon>Metazoa</taxon>
        <taxon>Chordata</taxon>
        <taxon>Craniata</taxon>
        <taxon>Vertebrata</taxon>
        <taxon>Euteleostomi</taxon>
        <taxon>Mammalia</taxon>
        <taxon>Eutheria</taxon>
        <taxon>Euarchontoglires</taxon>
        <taxon>Glires</taxon>
        <taxon>Rodentia</taxon>
        <taxon>Sciuromorpha</taxon>
        <taxon>Sciuridae</taxon>
        <taxon>Sciurinae</taxon>
        <taxon>Sciurini</taxon>
        <taxon>Sciurus</taxon>
    </lineage>
</organism>
<reference evidence="1" key="1">
    <citation type="submission" date="2025-08" db="UniProtKB">
        <authorList>
            <consortium name="Ensembl"/>
        </authorList>
    </citation>
    <scope>IDENTIFICATION</scope>
</reference>
<dbReference type="PANTHER" id="PTHR31466:SF1">
    <property type="entry name" value="RIKEN CDNA 4930433I11 GENE"/>
    <property type="match status" value="1"/>
</dbReference>
<evidence type="ECO:0000313" key="2">
    <source>
        <dbReference type="Proteomes" id="UP000694564"/>
    </source>
</evidence>
<keyword evidence="2" id="KW-1185">Reference proteome</keyword>
<dbReference type="AlphaFoldDB" id="A0A8D2DRG2"/>
<dbReference type="InterPro" id="IPR040292">
    <property type="entry name" value="C2orf78-like"/>
</dbReference>
<dbReference type="GeneTree" id="ENSGT00390000014208"/>
<name>A0A8D2DRG2_SCIVU</name>
<sequence length="312" mass="33559">MQIVFIWENFQNSSIVGTANSLPLSLPVVSNAASLTGSACNFSRVSAPAVSSAWLLPSNSGTSFQPLMGSAYLYQHSSTAMLSGVTSQHQIPMTPASYPSVFEWDITGGASVGLRHPSQTFCLPQPPEFLNSCSSRSIQKLQILESNPPTDLGDISVITPGQSSSDFLALPLTQSKEQTDSNSLDEIKVMLSNPLDAYKFAIENQDPPLLPLEISDIHQLLASIGPLDQEETPHSEHNNLGKSSLSLEDQGTLENGIECSSDFADLTALVGDIHLPEIFNFFKDLDQPGTSKPISAPRLCLTTNSMEETQCS</sequence>
<dbReference type="Ensembl" id="ENSSVLT00005030709.1">
    <property type="protein sequence ID" value="ENSSVLP00005027629.1"/>
    <property type="gene ID" value="ENSSVLG00005021821.1"/>
</dbReference>